<sequence length="319" mass="34509">MTETAGPASGSATVALLSHSDCGRHDTGWEHPEHVGRLRAIPRALRERQALFERLLHLEGRHATVDELALAHDRGYIARVHDLVQSGGGRLDPDTVVSEGSWDAATAGAGCLLDGVDMAFDGRAVRSFSAVRPPGHHALRDRAMGFCLFGNVAIAAHYALAHHACERVLIIDWDVHHGNGTQALVEDEPRIHFVSMHQWPWYPGTGAADDRGPHDTVWNVPMPPSLEPARYREALLQAIDRATEGFTPDLVILSAGFDCLEGDPLGAFTLTLDDVHLLTRALVERAEGWCGGRLVSALEGGYAPDPVAQAVMVHVEALL</sequence>
<dbReference type="EMBL" id="DPIY01000006">
    <property type="protein sequence ID" value="HCT56739.1"/>
    <property type="molecule type" value="Genomic_DNA"/>
</dbReference>
<dbReference type="PANTHER" id="PTHR10625:SF10">
    <property type="entry name" value="HISTONE DEACETYLASE HDAC1"/>
    <property type="match status" value="1"/>
</dbReference>
<protein>
    <submittedName>
        <fullName evidence="3">Histone deacetylase</fullName>
    </submittedName>
</protein>
<proteinExistence type="inferred from homology"/>
<dbReference type="Proteomes" id="UP000264071">
    <property type="component" value="Unassembled WGS sequence"/>
</dbReference>
<dbReference type="SUPFAM" id="SSF52768">
    <property type="entry name" value="Arginase/deacetylase"/>
    <property type="match status" value="1"/>
</dbReference>
<name>A0A3D4V6G6_9BACT</name>
<dbReference type="AlphaFoldDB" id="A0A3D4V6G6"/>
<evidence type="ECO:0000259" key="2">
    <source>
        <dbReference type="Pfam" id="PF00850"/>
    </source>
</evidence>
<comment type="similarity">
    <text evidence="1">Belongs to the histone deacetylase family.</text>
</comment>
<accession>A0A3D4V6G6</accession>
<dbReference type="OMA" id="CFWHSTG"/>
<evidence type="ECO:0000313" key="3">
    <source>
        <dbReference type="EMBL" id="HCT56739.1"/>
    </source>
</evidence>
<comment type="caution">
    <text evidence="3">The sequence shown here is derived from an EMBL/GenBank/DDBJ whole genome shotgun (WGS) entry which is preliminary data.</text>
</comment>
<evidence type="ECO:0000256" key="1">
    <source>
        <dbReference type="ARBA" id="ARBA00005947"/>
    </source>
</evidence>
<dbReference type="CDD" id="cd09992">
    <property type="entry name" value="HDAC_classII"/>
    <property type="match status" value="1"/>
</dbReference>
<organism evidence="3 4">
    <name type="scientific">Gemmatimonas aurantiaca</name>
    <dbReference type="NCBI Taxonomy" id="173480"/>
    <lineage>
        <taxon>Bacteria</taxon>
        <taxon>Pseudomonadati</taxon>
        <taxon>Gemmatimonadota</taxon>
        <taxon>Gemmatimonadia</taxon>
        <taxon>Gemmatimonadales</taxon>
        <taxon>Gemmatimonadaceae</taxon>
        <taxon>Gemmatimonas</taxon>
    </lineage>
</organism>
<evidence type="ECO:0000313" key="4">
    <source>
        <dbReference type="Proteomes" id="UP000264071"/>
    </source>
</evidence>
<dbReference type="GO" id="GO:0004407">
    <property type="term" value="F:histone deacetylase activity"/>
    <property type="evidence" value="ECO:0007669"/>
    <property type="project" value="TreeGrafter"/>
</dbReference>
<reference evidence="3 4" key="1">
    <citation type="journal article" date="2018" name="Nat. Biotechnol.">
        <title>A standardized bacterial taxonomy based on genome phylogeny substantially revises the tree of life.</title>
        <authorList>
            <person name="Parks D.H."/>
            <person name="Chuvochina M."/>
            <person name="Waite D.W."/>
            <person name="Rinke C."/>
            <person name="Skarshewski A."/>
            <person name="Chaumeil P.A."/>
            <person name="Hugenholtz P."/>
        </authorList>
    </citation>
    <scope>NUCLEOTIDE SEQUENCE [LARGE SCALE GENOMIC DNA]</scope>
    <source>
        <strain evidence="3">UBA8844</strain>
    </source>
</reference>
<dbReference type="InterPro" id="IPR023696">
    <property type="entry name" value="Ureohydrolase_dom_sf"/>
</dbReference>
<feature type="domain" description="Histone deacetylase" evidence="2">
    <location>
        <begin position="31"/>
        <end position="318"/>
    </location>
</feature>
<dbReference type="Pfam" id="PF00850">
    <property type="entry name" value="Hist_deacetyl"/>
    <property type="match status" value="1"/>
</dbReference>
<dbReference type="Gene3D" id="3.40.800.20">
    <property type="entry name" value="Histone deacetylase domain"/>
    <property type="match status" value="1"/>
</dbReference>
<dbReference type="PRINTS" id="PR01270">
    <property type="entry name" value="HDASUPER"/>
</dbReference>
<dbReference type="InterPro" id="IPR023801">
    <property type="entry name" value="His_deacetylse_dom"/>
</dbReference>
<dbReference type="InterPro" id="IPR037138">
    <property type="entry name" value="His_deacetylse_dom_sf"/>
</dbReference>
<gene>
    <name evidence="3" type="ORF">DGD08_05945</name>
</gene>
<dbReference type="GO" id="GO:0040029">
    <property type="term" value="P:epigenetic regulation of gene expression"/>
    <property type="evidence" value="ECO:0007669"/>
    <property type="project" value="TreeGrafter"/>
</dbReference>
<dbReference type="InterPro" id="IPR000286">
    <property type="entry name" value="HDACs"/>
</dbReference>
<dbReference type="PANTHER" id="PTHR10625">
    <property type="entry name" value="HISTONE DEACETYLASE HDAC1-RELATED"/>
    <property type="match status" value="1"/>
</dbReference>